<protein>
    <recommendedName>
        <fullName evidence="3">Regulator RcnB of Ni and Co efflux</fullName>
    </recommendedName>
</protein>
<keyword evidence="1" id="KW-0732">Signal</keyword>
<organism evidence="2">
    <name type="scientific">uncultured Lysobacter sp</name>
    <dbReference type="NCBI Taxonomy" id="271060"/>
    <lineage>
        <taxon>Bacteria</taxon>
        <taxon>Pseudomonadati</taxon>
        <taxon>Pseudomonadota</taxon>
        <taxon>Gammaproteobacteria</taxon>
        <taxon>Lysobacterales</taxon>
        <taxon>Lysobacteraceae</taxon>
        <taxon>Lysobacter</taxon>
        <taxon>environmental samples</taxon>
    </lineage>
</organism>
<dbReference type="Pfam" id="PF11776">
    <property type="entry name" value="RcnB"/>
    <property type="match status" value="1"/>
</dbReference>
<evidence type="ECO:0000256" key="1">
    <source>
        <dbReference type="SAM" id="SignalP"/>
    </source>
</evidence>
<dbReference type="AlphaFoldDB" id="A0A6J4M2B0"/>
<feature type="chain" id="PRO_5027114121" description="Regulator RcnB of Ni and Co efflux" evidence="1">
    <location>
        <begin position="21"/>
        <end position="152"/>
    </location>
</feature>
<proteinExistence type="predicted"/>
<reference evidence="2" key="1">
    <citation type="submission" date="2020-02" db="EMBL/GenBank/DDBJ databases">
        <authorList>
            <person name="Meier V. D."/>
        </authorList>
    </citation>
    <scope>NUCLEOTIDE SEQUENCE</scope>
    <source>
        <strain evidence="2">AVDCRST_MAG71</strain>
    </source>
</reference>
<evidence type="ECO:0000313" key="2">
    <source>
        <dbReference type="EMBL" id="CAA9344281.1"/>
    </source>
</evidence>
<gene>
    <name evidence="2" type="ORF">AVDCRST_MAG71-2401</name>
</gene>
<accession>A0A6J4M2B0</accession>
<dbReference type="Gene3D" id="3.10.450.160">
    <property type="entry name" value="inner membrane protein cigr"/>
    <property type="match status" value="1"/>
</dbReference>
<feature type="signal peptide" evidence="1">
    <location>
        <begin position="1"/>
        <end position="20"/>
    </location>
</feature>
<dbReference type="InterPro" id="IPR024572">
    <property type="entry name" value="RcnB"/>
</dbReference>
<dbReference type="EMBL" id="CADCUA010000555">
    <property type="protein sequence ID" value="CAA9344281.1"/>
    <property type="molecule type" value="Genomic_DNA"/>
</dbReference>
<sequence>MKRLLIAAALTMAVSGIASADDRDKDRREDSKERYEHLREVEKDRHEALREYGKDRREAEREYWKDRREAEREYEKDRREALKERAKAERRWARGEHLPREYLVDSYYVRDYGRYDLAPPPRGYTWVRPDPRDDRYYLVQMATGVIAQILGR</sequence>
<name>A0A6J4M2B0_9GAMM</name>
<evidence type="ECO:0008006" key="3">
    <source>
        <dbReference type="Google" id="ProtNLM"/>
    </source>
</evidence>